<accession>A0AAE3SEC8</accession>
<name>A0AAE3SEC8_9BACT</name>
<evidence type="ECO:0000313" key="1">
    <source>
        <dbReference type="EMBL" id="MCW3786270.1"/>
    </source>
</evidence>
<evidence type="ECO:0000313" key="2">
    <source>
        <dbReference type="Proteomes" id="UP001209229"/>
    </source>
</evidence>
<dbReference type="Proteomes" id="UP001209229">
    <property type="component" value="Unassembled WGS sequence"/>
</dbReference>
<dbReference type="RefSeq" id="WP_301189836.1">
    <property type="nucleotide sequence ID" value="NZ_JAPDPJ010000011.1"/>
</dbReference>
<dbReference type="AlphaFoldDB" id="A0AAE3SEC8"/>
<proteinExistence type="predicted"/>
<keyword evidence="2" id="KW-1185">Reference proteome</keyword>
<comment type="caution">
    <text evidence="1">The sequence shown here is derived from an EMBL/GenBank/DDBJ whole genome shotgun (WGS) entry which is preliminary data.</text>
</comment>
<reference evidence="1" key="1">
    <citation type="submission" date="2022-10" db="EMBL/GenBank/DDBJ databases">
        <authorList>
            <person name="Yu W.X."/>
        </authorList>
    </citation>
    <scope>NUCLEOTIDE SEQUENCE</scope>
    <source>
        <strain evidence="1">AAT</strain>
    </source>
</reference>
<protein>
    <submittedName>
        <fullName evidence="1">Uncharacterized protein</fullName>
    </submittedName>
</protein>
<gene>
    <name evidence="1" type="ORF">OM075_07320</name>
</gene>
<sequence>MLNSDILERYGNLLKAEQLVTMEDKIMPNTFVLEAPEPFPGFFHYYSESPSEAKPLYVYFVVDKLYTLEEVTRARVNIEKFFPSPFHADAGTVTIYNKTYHIIRVRHLDKYDRIKDLQACFIDQGFEFKKKPVKSIKESGLIRIKKFYKLQKIEDGVYLDLIEKDHGYITIPNYYKWTEFQELTRKVKYNWEGSFFDAALGHFHNDFKIEDMIRIYNPKIDLKMLLEIKKKYFEQIK</sequence>
<organism evidence="1 2">
    <name type="scientific">Plebeiibacterium sediminum</name>
    <dbReference type="NCBI Taxonomy" id="2992112"/>
    <lineage>
        <taxon>Bacteria</taxon>
        <taxon>Pseudomonadati</taxon>
        <taxon>Bacteroidota</taxon>
        <taxon>Bacteroidia</taxon>
        <taxon>Marinilabiliales</taxon>
        <taxon>Marinilabiliaceae</taxon>
        <taxon>Plebeiibacterium</taxon>
    </lineage>
</organism>
<dbReference type="EMBL" id="JAPDPJ010000011">
    <property type="protein sequence ID" value="MCW3786270.1"/>
    <property type="molecule type" value="Genomic_DNA"/>
</dbReference>